<evidence type="ECO:0000313" key="3">
    <source>
        <dbReference type="EMBL" id="QEH36222.1"/>
    </source>
</evidence>
<organism evidence="3 4">
    <name type="scientific">Aquisphaera giovannonii</name>
    <dbReference type="NCBI Taxonomy" id="406548"/>
    <lineage>
        <taxon>Bacteria</taxon>
        <taxon>Pseudomonadati</taxon>
        <taxon>Planctomycetota</taxon>
        <taxon>Planctomycetia</taxon>
        <taxon>Isosphaerales</taxon>
        <taxon>Isosphaeraceae</taxon>
        <taxon>Aquisphaera</taxon>
    </lineage>
</organism>
<reference evidence="3 4" key="1">
    <citation type="submission" date="2019-08" db="EMBL/GenBank/DDBJ databases">
        <title>Deep-cultivation of Planctomycetes and their phenomic and genomic characterization uncovers novel biology.</title>
        <authorList>
            <person name="Wiegand S."/>
            <person name="Jogler M."/>
            <person name="Boedeker C."/>
            <person name="Pinto D."/>
            <person name="Vollmers J."/>
            <person name="Rivas-Marin E."/>
            <person name="Kohn T."/>
            <person name="Peeters S.H."/>
            <person name="Heuer A."/>
            <person name="Rast P."/>
            <person name="Oberbeckmann S."/>
            <person name="Bunk B."/>
            <person name="Jeske O."/>
            <person name="Meyerdierks A."/>
            <person name="Storesund J.E."/>
            <person name="Kallscheuer N."/>
            <person name="Luecker S."/>
            <person name="Lage O.M."/>
            <person name="Pohl T."/>
            <person name="Merkel B.J."/>
            <person name="Hornburger P."/>
            <person name="Mueller R.-W."/>
            <person name="Bruemmer F."/>
            <person name="Labrenz M."/>
            <person name="Spormann A.M."/>
            <person name="Op den Camp H."/>
            <person name="Overmann J."/>
            <person name="Amann R."/>
            <person name="Jetten M.S.M."/>
            <person name="Mascher T."/>
            <person name="Medema M.H."/>
            <person name="Devos D.P."/>
            <person name="Kaster A.-K."/>
            <person name="Ovreas L."/>
            <person name="Rohde M."/>
            <person name="Galperin M.Y."/>
            <person name="Jogler C."/>
        </authorList>
    </citation>
    <scope>NUCLEOTIDE SEQUENCE [LARGE SCALE GENOMIC DNA]</scope>
    <source>
        <strain evidence="3 4">OJF2</strain>
    </source>
</reference>
<dbReference type="SUPFAM" id="SSF52980">
    <property type="entry name" value="Restriction endonuclease-like"/>
    <property type="match status" value="1"/>
</dbReference>
<dbReference type="InterPro" id="IPR012296">
    <property type="entry name" value="Nuclease_put_TT1808"/>
</dbReference>
<protein>
    <recommendedName>
        <fullName evidence="2">Putative restriction endonuclease domain-containing protein</fullName>
    </recommendedName>
</protein>
<feature type="region of interest" description="Disordered" evidence="1">
    <location>
        <begin position="191"/>
        <end position="219"/>
    </location>
</feature>
<dbReference type="KEGG" id="agv:OJF2_47820"/>
<gene>
    <name evidence="3" type="ORF">OJF2_47820</name>
</gene>
<dbReference type="RefSeq" id="WP_148595934.1">
    <property type="nucleotide sequence ID" value="NZ_CP042997.1"/>
</dbReference>
<accession>A0A5B9W6D6</accession>
<evidence type="ECO:0000313" key="4">
    <source>
        <dbReference type="Proteomes" id="UP000324233"/>
    </source>
</evidence>
<dbReference type="Gene3D" id="3.90.1570.10">
    <property type="entry name" value="tt1808, chain A"/>
    <property type="match status" value="1"/>
</dbReference>
<dbReference type="EMBL" id="CP042997">
    <property type="protein sequence ID" value="QEH36222.1"/>
    <property type="molecule type" value="Genomic_DNA"/>
</dbReference>
<dbReference type="PANTHER" id="PTHR34107:SF1">
    <property type="entry name" value="SLL0198 PROTEIN"/>
    <property type="match status" value="1"/>
</dbReference>
<sequence length="219" mass="24071">MSVASQTKIKTKRYTPEDLLGMPGGERYELVDGGLVEQVIGTESSWIELYLAALLLFYCKEKDLGWVLPGTTGLQCFPDAPDRVRRPDVSFVRKGRYPGERLPKGFTPISPDLAVEIVSPRALAGELESKLLDYRQAGIPLIWVIYPDSRSAIVYRADGSTSVLREDDELSGEGVIPGFRCKLREIFQAREDADTAAEPGNGSRKPGGGRAKSGRRKPS</sequence>
<dbReference type="Proteomes" id="UP000324233">
    <property type="component" value="Chromosome"/>
</dbReference>
<dbReference type="OrthoDB" id="1807117at2"/>
<evidence type="ECO:0000256" key="1">
    <source>
        <dbReference type="SAM" id="MobiDB-lite"/>
    </source>
</evidence>
<dbReference type="CDD" id="cd06260">
    <property type="entry name" value="DUF820-like"/>
    <property type="match status" value="1"/>
</dbReference>
<dbReference type="InterPro" id="IPR008538">
    <property type="entry name" value="Uma2"/>
</dbReference>
<dbReference type="PANTHER" id="PTHR34107">
    <property type="entry name" value="SLL0198 PROTEIN-RELATED"/>
    <property type="match status" value="1"/>
</dbReference>
<evidence type="ECO:0000259" key="2">
    <source>
        <dbReference type="Pfam" id="PF05685"/>
    </source>
</evidence>
<keyword evidence="4" id="KW-1185">Reference proteome</keyword>
<dbReference type="Pfam" id="PF05685">
    <property type="entry name" value="Uma2"/>
    <property type="match status" value="1"/>
</dbReference>
<dbReference type="InterPro" id="IPR011335">
    <property type="entry name" value="Restrct_endonuc-II-like"/>
</dbReference>
<dbReference type="AlphaFoldDB" id="A0A5B9W6D6"/>
<name>A0A5B9W6D6_9BACT</name>
<feature type="domain" description="Putative restriction endonuclease" evidence="2">
    <location>
        <begin position="17"/>
        <end position="182"/>
    </location>
</feature>
<proteinExistence type="predicted"/>